<accession>A0A087AFH6</accession>
<name>A0A087AFH6_9BIFI</name>
<evidence type="ECO:0000313" key="3">
    <source>
        <dbReference type="Proteomes" id="UP000029067"/>
    </source>
</evidence>
<sequence>MADFNNIISGAADDDMDAYWISVLAQRLVDRIPQLCKLRTFYDGQEIIPTSMIPDGTSDNSTVIYERFREMGAVNYARIIVNSISSRQKPIGFRMVGENSARNTDADTAWFDNRMDLKARQMMHDVALYGSGYLMVTDSIAPNRVDVLSPWTTAVSDDGDSAVIYSYDAFNGVEQFSLYRAERDDDGTVSNIQVRHATRATNGRSIMSESDSTEIYKLCNDPQATIPTIPTDFSWDSEGDGKDTDFAKNCNSIPVVRVGSGDGMGQFEPHLRILMSLDQERFDRFCVQVMQAFRQRAVKGKIPTVYVDGDPEVVAGTKKVGDHIDYSDTFSLGPGMLWTLPEGAEIWESAVTDITPWVTAATNDVKQLAAATGLPLDILSPDVQGSASGADLKREGLIFNVTDLNARANDGFVLAMRMAMVANGDSSAVDQRFETVWAPIMHDSDLNTAQAANYVQEILPAKTIMRKYLHMTETEIAEAMQDMNDASFTAQVTTNQAQAESQSTGFDESASTGDNAVLVDVEE</sequence>
<reference evidence="2 3" key="1">
    <citation type="submission" date="2014-03" db="EMBL/GenBank/DDBJ databases">
        <title>Genomics of Bifidobacteria.</title>
        <authorList>
            <person name="Ventura M."/>
            <person name="Milani C."/>
            <person name="Lugli G.A."/>
        </authorList>
    </citation>
    <scope>NUCLEOTIDE SEQUENCE [LARGE SCALE GENOMIC DNA]</scope>
    <source>
        <strain evidence="2 3">LMG 10738</strain>
    </source>
</reference>
<dbReference type="Proteomes" id="UP000029067">
    <property type="component" value="Unassembled WGS sequence"/>
</dbReference>
<proteinExistence type="predicted"/>
<evidence type="ECO:0000256" key="1">
    <source>
        <dbReference type="SAM" id="MobiDB-lite"/>
    </source>
</evidence>
<evidence type="ECO:0000313" key="2">
    <source>
        <dbReference type="EMBL" id="KFI57526.1"/>
    </source>
</evidence>
<dbReference type="RefSeq" id="WP_033516794.1">
    <property type="nucleotide sequence ID" value="NZ_JGYV01000033.1"/>
</dbReference>
<feature type="compositionally biased region" description="Polar residues" evidence="1">
    <location>
        <begin position="493"/>
        <end position="514"/>
    </location>
</feature>
<dbReference type="OrthoDB" id="1780383at2"/>
<dbReference type="STRING" id="1688.BCUN_1874"/>
<keyword evidence="3" id="KW-1185">Reference proteome</keyword>
<dbReference type="eggNOG" id="ENOG5030HSN">
    <property type="taxonomic scope" value="Bacteria"/>
</dbReference>
<organism evidence="2 3">
    <name type="scientific">Bifidobacterium cuniculi</name>
    <dbReference type="NCBI Taxonomy" id="1688"/>
    <lineage>
        <taxon>Bacteria</taxon>
        <taxon>Bacillati</taxon>
        <taxon>Actinomycetota</taxon>
        <taxon>Actinomycetes</taxon>
        <taxon>Bifidobacteriales</taxon>
        <taxon>Bifidobacteriaceae</taxon>
        <taxon>Bifidobacterium</taxon>
    </lineage>
</organism>
<dbReference type="AlphaFoldDB" id="A0A087AFH6"/>
<protein>
    <submittedName>
        <fullName evidence="2">Phage protein</fullName>
    </submittedName>
</protein>
<dbReference type="EMBL" id="JGYV01000033">
    <property type="protein sequence ID" value="KFI57526.1"/>
    <property type="molecule type" value="Genomic_DNA"/>
</dbReference>
<feature type="region of interest" description="Disordered" evidence="1">
    <location>
        <begin position="493"/>
        <end position="523"/>
    </location>
</feature>
<comment type="caution">
    <text evidence="2">The sequence shown here is derived from an EMBL/GenBank/DDBJ whole genome shotgun (WGS) entry which is preliminary data.</text>
</comment>
<gene>
    <name evidence="2" type="ORF">BCUN_1874</name>
</gene>